<reference evidence="2 3" key="1">
    <citation type="journal article" date="2019" name="Genome Biol. Evol.">
        <title>Genomic Plasticity Mediated by Transposable Elements in the Plant Pathogenic Fungus Colletotrichum higginsianum.</title>
        <authorList>
            <person name="Tsushima A."/>
            <person name="Gan P."/>
            <person name="Kumakura N."/>
            <person name="Narusaka M."/>
            <person name="Takano Y."/>
            <person name="Narusaka Y."/>
            <person name="Shirasu K."/>
        </authorList>
    </citation>
    <scope>NUCLEOTIDE SEQUENCE [LARGE SCALE GENOMIC DNA]</scope>
    <source>
        <strain evidence="2 3">MAFF305635-RFP</strain>
    </source>
</reference>
<dbReference type="Proteomes" id="UP000305883">
    <property type="component" value="Unassembled WGS sequence"/>
</dbReference>
<sequence length="68" mass="7349">MMPPTTRIAMAKTKIQYLRIHDPRFCAAIGSPGTGIVTYVPESPLIPSRSGFNGGADSRRPLPYSTAE</sequence>
<organism evidence="2 3">
    <name type="scientific">Colletotrichum higginsianum</name>
    <dbReference type="NCBI Taxonomy" id="80884"/>
    <lineage>
        <taxon>Eukaryota</taxon>
        <taxon>Fungi</taxon>
        <taxon>Dikarya</taxon>
        <taxon>Ascomycota</taxon>
        <taxon>Pezizomycotina</taxon>
        <taxon>Sordariomycetes</taxon>
        <taxon>Hypocreomycetidae</taxon>
        <taxon>Glomerellales</taxon>
        <taxon>Glomerellaceae</taxon>
        <taxon>Colletotrichum</taxon>
        <taxon>Colletotrichum destructivum species complex</taxon>
    </lineage>
</organism>
<evidence type="ECO:0000313" key="2">
    <source>
        <dbReference type="EMBL" id="TIC96804.1"/>
    </source>
</evidence>
<evidence type="ECO:0000256" key="1">
    <source>
        <dbReference type="SAM" id="MobiDB-lite"/>
    </source>
</evidence>
<dbReference type="EMBL" id="MWPZ01000005">
    <property type="protein sequence ID" value="TIC96804.1"/>
    <property type="molecule type" value="Genomic_DNA"/>
</dbReference>
<evidence type="ECO:0000313" key="3">
    <source>
        <dbReference type="Proteomes" id="UP000305883"/>
    </source>
</evidence>
<dbReference type="AlphaFoldDB" id="A0A4T0VVK0"/>
<gene>
    <name evidence="2" type="ORF">CH35J_007426</name>
</gene>
<accession>A0A4T0VVK0</accession>
<proteinExistence type="predicted"/>
<feature type="region of interest" description="Disordered" evidence="1">
    <location>
        <begin position="47"/>
        <end position="68"/>
    </location>
</feature>
<comment type="caution">
    <text evidence="2">The sequence shown here is derived from an EMBL/GenBank/DDBJ whole genome shotgun (WGS) entry which is preliminary data.</text>
</comment>
<name>A0A4T0VVK0_9PEZI</name>
<protein>
    <submittedName>
        <fullName evidence="2">Uncharacterized protein</fullName>
    </submittedName>
</protein>